<dbReference type="STRING" id="933852.A0A0C3BAR7"/>
<dbReference type="CDD" id="cd11069">
    <property type="entry name" value="CYP_FUM15-like"/>
    <property type="match status" value="1"/>
</dbReference>
<sequence>MSPLIAKVQSLVTSPFGLATLAIGIPILWLTYRAIVFLTAPLFSPMKVIDGPPNRNLVMGHFGDLVNGNGYTSLSTYKEQYGHVFLIRALFGELTCVTTDNRAVAHLLSNHMTYYKPEFVRFQLSYLLGQGLVSVEGMEHRYQRRIMMPSFSSSHLRNILPTFVAKSAELRDVLNEQIAASAIPPTVDMAEWLSRTTLDIIGLAGFNYDFSTLRQGKEGSELSASFHRFNSETQSPIVMLLKGFIPPLRIFEFDAAAREARTLRKIMRDIGLQLIEDKQKEVISEKASGGGTVLEKKGHDRDLLSLMIKSNMSTTTPPDQRLSVSQILNQIPTFLLAGHETTSNSTAWCLYALAQRPEMQSRLRAELLDAFPDDNVEVTIESLSALPYLEAVVRETMRYHAPVELSSRVAEGDDLIPLDREFIGRDGKARKHIQVKKGDTFMIPIILMNRSKEVWGPDADEFNPDRWLVDRPAAVSDIPGLWANLMTFLGGQRACIGFKFAILEMKSLLLHLFRAFEFELAVDAKDIVCKELIVTRPFVRFEIEKGPQLPMIIRPVNRA</sequence>
<dbReference type="Pfam" id="PF00067">
    <property type="entry name" value="p450"/>
    <property type="match status" value="1"/>
</dbReference>
<dbReference type="SUPFAM" id="SSF48264">
    <property type="entry name" value="Cytochrome P450"/>
    <property type="match status" value="1"/>
</dbReference>
<dbReference type="InterPro" id="IPR050121">
    <property type="entry name" value="Cytochrome_P450_monoxygenase"/>
</dbReference>
<proteinExistence type="inferred from homology"/>
<keyword evidence="7 9" id="KW-0408">Iron</keyword>
<keyword evidence="6" id="KW-0560">Oxidoreductase</keyword>
<keyword evidence="5 9" id="KW-0479">Metal-binding</keyword>
<evidence type="ECO:0000256" key="8">
    <source>
        <dbReference type="ARBA" id="ARBA00023033"/>
    </source>
</evidence>
<evidence type="ECO:0000256" key="5">
    <source>
        <dbReference type="ARBA" id="ARBA00022723"/>
    </source>
</evidence>
<keyword evidence="4 9" id="KW-0349">Heme</keyword>
<dbReference type="InterPro" id="IPR036396">
    <property type="entry name" value="Cyt_P450_sf"/>
</dbReference>
<evidence type="ECO:0000256" key="2">
    <source>
        <dbReference type="ARBA" id="ARBA00005179"/>
    </source>
</evidence>
<dbReference type="GO" id="GO:0005506">
    <property type="term" value="F:iron ion binding"/>
    <property type="evidence" value="ECO:0007669"/>
    <property type="project" value="InterPro"/>
</dbReference>
<dbReference type="OrthoDB" id="1470350at2759"/>
<evidence type="ECO:0000256" key="7">
    <source>
        <dbReference type="ARBA" id="ARBA00023004"/>
    </source>
</evidence>
<evidence type="ECO:0000256" key="3">
    <source>
        <dbReference type="ARBA" id="ARBA00010617"/>
    </source>
</evidence>
<evidence type="ECO:0000256" key="1">
    <source>
        <dbReference type="ARBA" id="ARBA00001971"/>
    </source>
</evidence>
<keyword evidence="10" id="KW-0472">Membrane</keyword>
<name>A0A0C3BAR7_SERVB</name>
<feature type="transmembrane region" description="Helical" evidence="10">
    <location>
        <begin position="12"/>
        <end position="32"/>
    </location>
</feature>
<dbReference type="GO" id="GO:0016705">
    <property type="term" value="F:oxidoreductase activity, acting on paired donors, with incorporation or reduction of molecular oxygen"/>
    <property type="evidence" value="ECO:0007669"/>
    <property type="project" value="InterPro"/>
</dbReference>
<evidence type="ECO:0000256" key="4">
    <source>
        <dbReference type="ARBA" id="ARBA00022617"/>
    </source>
</evidence>
<dbReference type="AlphaFoldDB" id="A0A0C3BAR7"/>
<dbReference type="Proteomes" id="UP000054097">
    <property type="component" value="Unassembled WGS sequence"/>
</dbReference>
<dbReference type="InterPro" id="IPR001128">
    <property type="entry name" value="Cyt_P450"/>
</dbReference>
<evidence type="ECO:0000313" key="11">
    <source>
        <dbReference type="EMBL" id="KIM28541.1"/>
    </source>
</evidence>
<keyword evidence="10" id="KW-0812">Transmembrane</keyword>
<keyword evidence="12" id="KW-1185">Reference proteome</keyword>
<dbReference type="InterPro" id="IPR002403">
    <property type="entry name" value="Cyt_P450_E_grp-IV"/>
</dbReference>
<organism evidence="11 12">
    <name type="scientific">Serendipita vermifera MAFF 305830</name>
    <dbReference type="NCBI Taxonomy" id="933852"/>
    <lineage>
        <taxon>Eukaryota</taxon>
        <taxon>Fungi</taxon>
        <taxon>Dikarya</taxon>
        <taxon>Basidiomycota</taxon>
        <taxon>Agaricomycotina</taxon>
        <taxon>Agaricomycetes</taxon>
        <taxon>Sebacinales</taxon>
        <taxon>Serendipitaceae</taxon>
        <taxon>Serendipita</taxon>
    </lineage>
</organism>
<dbReference type="PRINTS" id="PR00385">
    <property type="entry name" value="P450"/>
</dbReference>
<protein>
    <recommendedName>
        <fullName evidence="13">Cytochrome P450</fullName>
    </recommendedName>
</protein>
<dbReference type="Gene3D" id="1.10.630.10">
    <property type="entry name" value="Cytochrome P450"/>
    <property type="match status" value="1"/>
</dbReference>
<comment type="similarity">
    <text evidence="3">Belongs to the cytochrome P450 family.</text>
</comment>
<evidence type="ECO:0000313" key="12">
    <source>
        <dbReference type="Proteomes" id="UP000054097"/>
    </source>
</evidence>
<keyword evidence="8" id="KW-0503">Monooxygenase</keyword>
<evidence type="ECO:0000256" key="6">
    <source>
        <dbReference type="ARBA" id="ARBA00023002"/>
    </source>
</evidence>
<dbReference type="PRINTS" id="PR00465">
    <property type="entry name" value="EP450IV"/>
</dbReference>
<evidence type="ECO:0000256" key="9">
    <source>
        <dbReference type="PIRSR" id="PIRSR602403-1"/>
    </source>
</evidence>
<dbReference type="GO" id="GO:0020037">
    <property type="term" value="F:heme binding"/>
    <property type="evidence" value="ECO:0007669"/>
    <property type="project" value="InterPro"/>
</dbReference>
<comment type="cofactor">
    <cofactor evidence="1 9">
        <name>heme</name>
        <dbReference type="ChEBI" id="CHEBI:30413"/>
    </cofactor>
</comment>
<dbReference type="EMBL" id="KN824292">
    <property type="protein sequence ID" value="KIM28541.1"/>
    <property type="molecule type" value="Genomic_DNA"/>
</dbReference>
<reference evidence="11 12" key="1">
    <citation type="submission" date="2014-04" db="EMBL/GenBank/DDBJ databases">
        <authorList>
            <consortium name="DOE Joint Genome Institute"/>
            <person name="Kuo A."/>
            <person name="Zuccaro A."/>
            <person name="Kohler A."/>
            <person name="Nagy L.G."/>
            <person name="Floudas D."/>
            <person name="Copeland A."/>
            <person name="Barry K.W."/>
            <person name="Cichocki N."/>
            <person name="Veneault-Fourrey C."/>
            <person name="LaButti K."/>
            <person name="Lindquist E.A."/>
            <person name="Lipzen A."/>
            <person name="Lundell T."/>
            <person name="Morin E."/>
            <person name="Murat C."/>
            <person name="Sun H."/>
            <person name="Tunlid A."/>
            <person name="Henrissat B."/>
            <person name="Grigoriev I.V."/>
            <person name="Hibbett D.S."/>
            <person name="Martin F."/>
            <person name="Nordberg H.P."/>
            <person name="Cantor M.N."/>
            <person name="Hua S.X."/>
        </authorList>
    </citation>
    <scope>NUCLEOTIDE SEQUENCE [LARGE SCALE GENOMIC DNA]</scope>
    <source>
        <strain evidence="11 12">MAFF 305830</strain>
    </source>
</reference>
<comment type="pathway">
    <text evidence="2">Secondary metabolite biosynthesis.</text>
</comment>
<dbReference type="HOGENOM" id="CLU_001570_5_11_1"/>
<dbReference type="PANTHER" id="PTHR24305:SF166">
    <property type="entry name" value="CYTOCHROME P450 12A4, MITOCHONDRIAL-RELATED"/>
    <property type="match status" value="1"/>
</dbReference>
<keyword evidence="10" id="KW-1133">Transmembrane helix</keyword>
<gene>
    <name evidence="11" type="ORF">M408DRAFT_23593</name>
</gene>
<reference evidence="12" key="2">
    <citation type="submission" date="2015-01" db="EMBL/GenBank/DDBJ databases">
        <title>Evolutionary Origins and Diversification of the Mycorrhizal Mutualists.</title>
        <authorList>
            <consortium name="DOE Joint Genome Institute"/>
            <consortium name="Mycorrhizal Genomics Consortium"/>
            <person name="Kohler A."/>
            <person name="Kuo A."/>
            <person name="Nagy L.G."/>
            <person name="Floudas D."/>
            <person name="Copeland A."/>
            <person name="Barry K.W."/>
            <person name="Cichocki N."/>
            <person name="Veneault-Fourrey C."/>
            <person name="LaButti K."/>
            <person name="Lindquist E.A."/>
            <person name="Lipzen A."/>
            <person name="Lundell T."/>
            <person name="Morin E."/>
            <person name="Murat C."/>
            <person name="Riley R."/>
            <person name="Ohm R."/>
            <person name="Sun H."/>
            <person name="Tunlid A."/>
            <person name="Henrissat B."/>
            <person name="Grigoriev I.V."/>
            <person name="Hibbett D.S."/>
            <person name="Martin F."/>
        </authorList>
    </citation>
    <scope>NUCLEOTIDE SEQUENCE [LARGE SCALE GENOMIC DNA]</scope>
    <source>
        <strain evidence="12">MAFF 305830</strain>
    </source>
</reference>
<dbReference type="GO" id="GO:0004497">
    <property type="term" value="F:monooxygenase activity"/>
    <property type="evidence" value="ECO:0007669"/>
    <property type="project" value="UniProtKB-KW"/>
</dbReference>
<dbReference type="PANTHER" id="PTHR24305">
    <property type="entry name" value="CYTOCHROME P450"/>
    <property type="match status" value="1"/>
</dbReference>
<accession>A0A0C3BAR7</accession>
<feature type="binding site" description="axial binding residue" evidence="9">
    <location>
        <position position="495"/>
    </location>
    <ligand>
        <name>heme</name>
        <dbReference type="ChEBI" id="CHEBI:30413"/>
    </ligand>
    <ligandPart>
        <name>Fe</name>
        <dbReference type="ChEBI" id="CHEBI:18248"/>
    </ligandPart>
</feature>
<evidence type="ECO:0008006" key="13">
    <source>
        <dbReference type="Google" id="ProtNLM"/>
    </source>
</evidence>
<evidence type="ECO:0000256" key="10">
    <source>
        <dbReference type="SAM" id="Phobius"/>
    </source>
</evidence>